<evidence type="ECO:0000259" key="8">
    <source>
        <dbReference type="Pfam" id="PF01490"/>
    </source>
</evidence>
<proteinExistence type="predicted"/>
<evidence type="ECO:0000256" key="4">
    <source>
        <dbReference type="ARBA" id="ARBA00022970"/>
    </source>
</evidence>
<evidence type="ECO:0000256" key="6">
    <source>
        <dbReference type="ARBA" id="ARBA00023136"/>
    </source>
</evidence>
<evidence type="ECO:0000313" key="9">
    <source>
        <dbReference type="EMBL" id="KAF9621678.1"/>
    </source>
</evidence>
<dbReference type="GO" id="GO:0006865">
    <property type="term" value="P:amino acid transport"/>
    <property type="evidence" value="ECO:0007669"/>
    <property type="project" value="UniProtKB-KW"/>
</dbReference>
<evidence type="ECO:0000256" key="7">
    <source>
        <dbReference type="SAM" id="Phobius"/>
    </source>
</evidence>
<evidence type="ECO:0000256" key="5">
    <source>
        <dbReference type="ARBA" id="ARBA00022989"/>
    </source>
</evidence>
<name>A0A835IRK3_9MAGN</name>
<keyword evidence="2" id="KW-0813">Transport</keyword>
<organism evidence="9 10">
    <name type="scientific">Coptis chinensis</name>
    <dbReference type="NCBI Taxonomy" id="261450"/>
    <lineage>
        <taxon>Eukaryota</taxon>
        <taxon>Viridiplantae</taxon>
        <taxon>Streptophyta</taxon>
        <taxon>Embryophyta</taxon>
        <taxon>Tracheophyta</taxon>
        <taxon>Spermatophyta</taxon>
        <taxon>Magnoliopsida</taxon>
        <taxon>Ranunculales</taxon>
        <taxon>Ranunculaceae</taxon>
        <taxon>Coptidoideae</taxon>
        <taxon>Coptis</taxon>
    </lineage>
</organism>
<keyword evidence="10" id="KW-1185">Reference proteome</keyword>
<feature type="transmembrane region" description="Helical" evidence="7">
    <location>
        <begin position="417"/>
        <end position="437"/>
    </location>
</feature>
<feature type="transmembrane region" description="Helical" evidence="7">
    <location>
        <begin position="108"/>
        <end position="135"/>
    </location>
</feature>
<feature type="transmembrane region" description="Helical" evidence="7">
    <location>
        <begin position="211"/>
        <end position="230"/>
    </location>
</feature>
<dbReference type="Pfam" id="PF01490">
    <property type="entry name" value="Aa_trans"/>
    <property type="match status" value="1"/>
</dbReference>
<feature type="transmembrane region" description="Helical" evidence="7">
    <location>
        <begin position="327"/>
        <end position="347"/>
    </location>
</feature>
<accession>A0A835IRK3</accession>
<dbReference type="Proteomes" id="UP000631114">
    <property type="component" value="Unassembled WGS sequence"/>
</dbReference>
<dbReference type="AlphaFoldDB" id="A0A835IRK3"/>
<comment type="subcellular location">
    <subcellularLocation>
        <location evidence="1">Membrane</location>
    </subcellularLocation>
</comment>
<keyword evidence="3 7" id="KW-0812">Transmembrane</keyword>
<comment type="caution">
    <text evidence="9">The sequence shown here is derived from an EMBL/GenBank/DDBJ whole genome shotgun (WGS) entry which is preliminary data.</text>
</comment>
<evidence type="ECO:0000256" key="2">
    <source>
        <dbReference type="ARBA" id="ARBA00022448"/>
    </source>
</evidence>
<feature type="transmembrane region" description="Helical" evidence="7">
    <location>
        <begin position="371"/>
        <end position="396"/>
    </location>
</feature>
<sequence length="510" mass="56329">MGEEVQEVIIQINDQPFPTILDLHTLYKSSTLIRGATYKYTKPSQNLQLPNLLESPIGEIIVSIEGRGDNAEPDNPQDAWLPITASRNGSAYYAAFHSLNSGIGFQALMLPVAFSVLGWTWGIISLSMAFVWQYYTKWLLIQLHESVPGTRFNRYLHLSMAAFGARTGKLLGLFPIMYLSGGACVMLILNGGGSMRLFIKTVCGFTCKSQPLTTIECYFVFICMAIALAQRPNLNSIAWISFIGAITAVLYCILLWAIPLSKSRLIGISYDSVKPKLDIAGDFDTFAALGIIAFAFRGHNLVLEIQATLPSSENYPSHVPMMRAVNFAYLVIALCVLPLAVAGYWAYGDKIPANGMLTALHTLHEHDTSKFLLGLTSLLVVIHSLTAFQIYAMPAFDNLEFVYTSKKMKPCSRWIRAGFRIFFGCLTFFIAVAIPFIRNLTGVIGGIALPVTLAYPCFMWIAIKKPERFSALWCFNLVLGSLGVVLSIFVFAGGIKSLVEPGIDVRFFKP</sequence>
<keyword evidence="6 7" id="KW-0472">Membrane</keyword>
<evidence type="ECO:0000313" key="10">
    <source>
        <dbReference type="Proteomes" id="UP000631114"/>
    </source>
</evidence>
<feature type="transmembrane region" description="Helical" evidence="7">
    <location>
        <begin position="236"/>
        <end position="258"/>
    </location>
</feature>
<feature type="domain" description="Amino acid transporter transmembrane" evidence="8">
    <location>
        <begin position="88"/>
        <end position="494"/>
    </location>
</feature>
<dbReference type="EMBL" id="JADFTS010000002">
    <property type="protein sequence ID" value="KAF9621678.1"/>
    <property type="molecule type" value="Genomic_DNA"/>
</dbReference>
<dbReference type="OrthoDB" id="40134at2759"/>
<feature type="transmembrane region" description="Helical" evidence="7">
    <location>
        <begin position="470"/>
        <end position="492"/>
    </location>
</feature>
<dbReference type="PANTHER" id="PTHR48017">
    <property type="entry name" value="OS05G0424000 PROTEIN-RELATED"/>
    <property type="match status" value="1"/>
</dbReference>
<keyword evidence="4" id="KW-0029">Amino-acid transport</keyword>
<protein>
    <recommendedName>
        <fullName evidence="8">Amino acid transporter transmembrane domain-containing protein</fullName>
    </recommendedName>
</protein>
<reference evidence="9 10" key="1">
    <citation type="submission" date="2020-10" db="EMBL/GenBank/DDBJ databases">
        <title>The Coptis chinensis genome and diversification of protoberbering-type alkaloids.</title>
        <authorList>
            <person name="Wang B."/>
            <person name="Shu S."/>
            <person name="Song C."/>
            <person name="Liu Y."/>
        </authorList>
    </citation>
    <scope>NUCLEOTIDE SEQUENCE [LARGE SCALE GENOMIC DNA]</scope>
    <source>
        <strain evidence="9">HL-2020</strain>
        <tissue evidence="9">Leaf</tissue>
    </source>
</reference>
<feature type="transmembrane region" description="Helical" evidence="7">
    <location>
        <begin position="443"/>
        <end position="463"/>
    </location>
</feature>
<dbReference type="InterPro" id="IPR013057">
    <property type="entry name" value="AA_transpt_TM"/>
</dbReference>
<keyword evidence="5 7" id="KW-1133">Transmembrane helix</keyword>
<feature type="transmembrane region" description="Helical" evidence="7">
    <location>
        <begin position="176"/>
        <end position="199"/>
    </location>
</feature>
<evidence type="ECO:0000256" key="1">
    <source>
        <dbReference type="ARBA" id="ARBA00004370"/>
    </source>
</evidence>
<dbReference type="GO" id="GO:0016020">
    <property type="term" value="C:membrane"/>
    <property type="evidence" value="ECO:0007669"/>
    <property type="project" value="UniProtKB-SubCell"/>
</dbReference>
<evidence type="ECO:0000256" key="3">
    <source>
        <dbReference type="ARBA" id="ARBA00022692"/>
    </source>
</evidence>
<gene>
    <name evidence="9" type="ORF">IFM89_025973</name>
</gene>